<accession>A0ABD2NSR6</accession>
<comment type="caution">
    <text evidence="2">The sequence shown here is derived from an EMBL/GenBank/DDBJ whole genome shotgun (WGS) entry which is preliminary data.</text>
</comment>
<feature type="compositionally biased region" description="Low complexity" evidence="1">
    <location>
        <begin position="328"/>
        <end position="338"/>
    </location>
</feature>
<protein>
    <submittedName>
        <fullName evidence="2">Uncharacterized protein</fullName>
    </submittedName>
</protein>
<feature type="compositionally biased region" description="Polar residues" evidence="1">
    <location>
        <begin position="63"/>
        <end position="75"/>
    </location>
</feature>
<feature type="compositionally biased region" description="Low complexity" evidence="1">
    <location>
        <begin position="303"/>
        <end position="319"/>
    </location>
</feature>
<gene>
    <name evidence="2" type="ORF">HHI36_004967</name>
</gene>
<dbReference type="AlphaFoldDB" id="A0ABD2NSR6"/>
<feature type="compositionally biased region" description="Basic and acidic residues" evidence="1">
    <location>
        <begin position="373"/>
        <end position="414"/>
    </location>
</feature>
<sequence length="470" mass="50744">MTDKSPNKNEKEELKRPGDDETCSNASSSEGSEDHCEILSESATVAEYVPSDSPKGPLRDSMSAENINTAANQSKPKTDSPHLRALLDKPPISTGIPISLQKESQITDSPALRAILNRAPLSEVASYQRPEALLPHLGTSRSFRETTSTSSSQTKLVSFLEKPSSSRIIPIASSGSALKSPAKPIPSSCPQTASPSSSQHEPAIIATTSTSPSKMPKKIDQRRNQTEFETGGNGISDADELEETNPQESPQALVPEDTLEIYSNMRELIDQVGHMQHTKEDDTEQITDQGPTPPPPAPPAPPIIATDSSNPTSGSSTPGVILEPAPMSISSNSSDNSDQATSAPSPPPPPEEAIMDMLEISPNTAESRRRKLSPSEDRPEANKRLKNYGEEKETERDSCTKNQDDDNVVERAEVEEASYSPQSEIDVEKLDENEEPQNSQGTVPSTNEDKELITSNSPVHPEKENDSHQS</sequence>
<feature type="compositionally biased region" description="Basic and acidic residues" evidence="1">
    <location>
        <begin position="460"/>
        <end position="470"/>
    </location>
</feature>
<feature type="compositionally biased region" description="Basic and acidic residues" evidence="1">
    <location>
        <begin position="217"/>
        <end position="226"/>
    </location>
</feature>
<evidence type="ECO:0000256" key="1">
    <source>
        <dbReference type="SAM" id="MobiDB-lite"/>
    </source>
</evidence>
<organism evidence="2 3">
    <name type="scientific">Cryptolaemus montrouzieri</name>
    <dbReference type="NCBI Taxonomy" id="559131"/>
    <lineage>
        <taxon>Eukaryota</taxon>
        <taxon>Metazoa</taxon>
        <taxon>Ecdysozoa</taxon>
        <taxon>Arthropoda</taxon>
        <taxon>Hexapoda</taxon>
        <taxon>Insecta</taxon>
        <taxon>Pterygota</taxon>
        <taxon>Neoptera</taxon>
        <taxon>Endopterygota</taxon>
        <taxon>Coleoptera</taxon>
        <taxon>Polyphaga</taxon>
        <taxon>Cucujiformia</taxon>
        <taxon>Coccinelloidea</taxon>
        <taxon>Coccinellidae</taxon>
        <taxon>Scymninae</taxon>
        <taxon>Scymnini</taxon>
        <taxon>Cryptolaemus</taxon>
    </lineage>
</organism>
<feature type="compositionally biased region" description="Pro residues" evidence="1">
    <location>
        <begin position="291"/>
        <end position="302"/>
    </location>
</feature>
<name>A0ABD2NSR6_9CUCU</name>
<proteinExistence type="predicted"/>
<feature type="compositionally biased region" description="Basic and acidic residues" evidence="1">
    <location>
        <begin position="1"/>
        <end position="19"/>
    </location>
</feature>
<reference evidence="2 3" key="1">
    <citation type="journal article" date="2021" name="BMC Biol.">
        <title>Horizontally acquired antibacterial genes associated with adaptive radiation of ladybird beetles.</title>
        <authorList>
            <person name="Li H.S."/>
            <person name="Tang X.F."/>
            <person name="Huang Y.H."/>
            <person name="Xu Z.Y."/>
            <person name="Chen M.L."/>
            <person name="Du X.Y."/>
            <person name="Qiu B.Y."/>
            <person name="Chen P.T."/>
            <person name="Zhang W."/>
            <person name="Slipinski A."/>
            <person name="Escalona H.E."/>
            <person name="Waterhouse R.M."/>
            <person name="Zwick A."/>
            <person name="Pang H."/>
        </authorList>
    </citation>
    <scope>NUCLEOTIDE SEQUENCE [LARGE SCALE GENOMIC DNA]</scope>
    <source>
        <strain evidence="2">SYSU2018</strain>
    </source>
</reference>
<feature type="compositionally biased region" description="Low complexity" evidence="1">
    <location>
        <begin position="163"/>
        <end position="177"/>
    </location>
</feature>
<dbReference type="Proteomes" id="UP001516400">
    <property type="component" value="Unassembled WGS sequence"/>
</dbReference>
<feature type="region of interest" description="Disordered" evidence="1">
    <location>
        <begin position="138"/>
        <end position="470"/>
    </location>
</feature>
<evidence type="ECO:0000313" key="2">
    <source>
        <dbReference type="EMBL" id="KAL3281763.1"/>
    </source>
</evidence>
<feature type="compositionally biased region" description="Low complexity" evidence="1">
    <location>
        <begin position="139"/>
        <end position="154"/>
    </location>
</feature>
<feature type="compositionally biased region" description="Low complexity" evidence="1">
    <location>
        <begin position="186"/>
        <end position="198"/>
    </location>
</feature>
<keyword evidence="3" id="KW-1185">Reference proteome</keyword>
<feature type="region of interest" description="Disordered" evidence="1">
    <location>
        <begin position="1"/>
        <end position="96"/>
    </location>
</feature>
<evidence type="ECO:0000313" key="3">
    <source>
        <dbReference type="Proteomes" id="UP001516400"/>
    </source>
</evidence>
<dbReference type="EMBL" id="JABFTP020000144">
    <property type="protein sequence ID" value="KAL3281763.1"/>
    <property type="molecule type" value="Genomic_DNA"/>
</dbReference>
<feature type="compositionally biased region" description="Basic and acidic residues" evidence="1">
    <location>
        <begin position="76"/>
        <end position="87"/>
    </location>
</feature>
<feature type="compositionally biased region" description="Polar residues" evidence="1">
    <location>
        <begin position="436"/>
        <end position="446"/>
    </location>
</feature>